<dbReference type="InterPro" id="IPR051091">
    <property type="entry name" value="O-Glucosyltr/Glycosyltrsf_90"/>
</dbReference>
<keyword evidence="4" id="KW-1185">Reference proteome</keyword>
<name>A0A409YDE7_9AGAR</name>
<feature type="compositionally biased region" description="Basic and acidic residues" evidence="1">
    <location>
        <begin position="817"/>
        <end position="832"/>
    </location>
</feature>
<keyword evidence="2" id="KW-0472">Membrane</keyword>
<evidence type="ECO:0000313" key="4">
    <source>
        <dbReference type="Proteomes" id="UP000284842"/>
    </source>
</evidence>
<organism evidence="3 4">
    <name type="scientific">Panaeolus cyanescens</name>
    <dbReference type="NCBI Taxonomy" id="181874"/>
    <lineage>
        <taxon>Eukaryota</taxon>
        <taxon>Fungi</taxon>
        <taxon>Dikarya</taxon>
        <taxon>Basidiomycota</taxon>
        <taxon>Agaricomycotina</taxon>
        <taxon>Agaricomycetes</taxon>
        <taxon>Agaricomycetidae</taxon>
        <taxon>Agaricales</taxon>
        <taxon>Agaricineae</taxon>
        <taxon>Galeropsidaceae</taxon>
        <taxon>Panaeolus</taxon>
    </lineage>
</organism>
<evidence type="ECO:0000256" key="1">
    <source>
        <dbReference type="SAM" id="MobiDB-lite"/>
    </source>
</evidence>
<comment type="caution">
    <text evidence="3">The sequence shown here is derived from an EMBL/GenBank/DDBJ whole genome shotgun (WGS) entry which is preliminary data.</text>
</comment>
<evidence type="ECO:0000313" key="3">
    <source>
        <dbReference type="EMBL" id="PPR01008.1"/>
    </source>
</evidence>
<gene>
    <name evidence="3" type="ORF">CVT24_000589</name>
</gene>
<evidence type="ECO:0008006" key="5">
    <source>
        <dbReference type="Google" id="ProtNLM"/>
    </source>
</evidence>
<evidence type="ECO:0000256" key="2">
    <source>
        <dbReference type="SAM" id="Phobius"/>
    </source>
</evidence>
<dbReference type="OrthoDB" id="3043088at2759"/>
<dbReference type="Proteomes" id="UP000284842">
    <property type="component" value="Unassembled WGS sequence"/>
</dbReference>
<protein>
    <recommendedName>
        <fullName evidence="5">Glycosyl transferase CAP10 domain-containing protein</fullName>
    </recommendedName>
</protein>
<proteinExistence type="predicted"/>
<sequence>MFWSASDILYSRSHHIGNASHASPRARLSRAKARIRFTRRASILLIISLMSIILYLARTLGRIARDPDSLTIRAYVNIDSRQRGRMPEAAGSERAMEWLRWKEIHESEVRLTKEGRQAEEIRAWVLSRRSVQGAEGSNEIAGRDTDDELKNEIGGNQLTTSSEVAAQAQENLLPQASSVEAMPLGDHIYRPDGLLEVNPAGPHPIYELIERSEKEWIQKHRRASKTLKEAAEEYKRRYGRLPPAGYNIWLVFNPLNKWDFTHTFIRLPFDLGTLHRWDYVQRNHVPLPDEYDQINNDLAPFWAVDPVDLQATLAKQELHTDSFTIGKDSWSSRLNLLNFSFNGENGHMSNHPGFLSTGKDGSRPIIRRGNLPESLSKSTQGPRYKQFLDGAFGLFDLLDEVEDYLPPFRAVFSPHDNPSLLRDWETMSEAADSIKRGKTLNIAAIENEPRQYQGWRTACPPDSPARRQVNTVDWDNPDAAPTFPPLKSIQESNNETFIHSQGLTMDPCLHPSHFILHGQFLSHRNGPNSVRDGGGFIPMFSHSPTMLHTDITVAVGEGSHHSSPNPDDDDDFAEFGAMDVTREDGLQMDFDINALLELPEHEIERALDLDTDPRLLWRGSNTGIWHAPRWNWERSQRARLVFWAGGGEGIVVHGNDSNAEREMEHDFGRHLDLKTARAFGAGLGGKLNVLMPPPNRYASPIFYNGTRRPVGPLTQVRKSHYASSMLDVAFAGVGSEDGGFGPNSCEASTCEKLRKIFEWRKRMEMKEASQYRFVMDVDGHAWSSRFRTLLVGTSSSSQSLGRSPRTQPGNLRSSVPPKERRWNEHLQRRGKNDPPASLVGLEDLWDALVFFRGKLGDEADNMVMELRQKYNTLSVETSEDSKATIANLERKTRDALERHLLGRKIARRGRKWAERYWRKEDMVAYMFRLFLEYGRVMSLNRNEMFFDPDNPQAGFKPPMPVKQPVLQQQSEIHDDSEEARFGPETELIVEDEDTLDETDWYYDDDDWVDEE</sequence>
<accession>A0A409YDE7</accession>
<reference evidence="3 4" key="1">
    <citation type="journal article" date="2018" name="Evol. Lett.">
        <title>Horizontal gene cluster transfer increased hallucinogenic mushroom diversity.</title>
        <authorList>
            <person name="Reynolds H.T."/>
            <person name="Vijayakumar V."/>
            <person name="Gluck-Thaler E."/>
            <person name="Korotkin H.B."/>
            <person name="Matheny P.B."/>
            <person name="Slot J.C."/>
        </authorList>
    </citation>
    <scope>NUCLEOTIDE SEQUENCE [LARGE SCALE GENOMIC DNA]</scope>
    <source>
        <strain evidence="3 4">2629</strain>
    </source>
</reference>
<dbReference type="AlphaFoldDB" id="A0A409YDE7"/>
<keyword evidence="2" id="KW-1133">Transmembrane helix</keyword>
<dbReference type="InParanoid" id="A0A409YDE7"/>
<feature type="compositionally biased region" description="Polar residues" evidence="1">
    <location>
        <begin position="800"/>
        <end position="813"/>
    </location>
</feature>
<feature type="transmembrane region" description="Helical" evidence="2">
    <location>
        <begin position="37"/>
        <end position="57"/>
    </location>
</feature>
<feature type="region of interest" description="Disordered" evidence="1">
    <location>
        <begin position="960"/>
        <end position="980"/>
    </location>
</feature>
<feature type="region of interest" description="Disordered" evidence="1">
    <location>
        <begin position="795"/>
        <end position="834"/>
    </location>
</feature>
<dbReference type="EMBL" id="NHTK01001278">
    <property type="protein sequence ID" value="PPR01008.1"/>
    <property type="molecule type" value="Genomic_DNA"/>
</dbReference>
<keyword evidence="2" id="KW-0812">Transmembrane</keyword>
<dbReference type="PANTHER" id="PTHR12203:SF118">
    <property type="entry name" value="BETA-1,2-XYLOSYLTRANSFERASE 1"/>
    <property type="match status" value="1"/>
</dbReference>
<dbReference type="PANTHER" id="PTHR12203">
    <property type="entry name" value="KDEL LYS-ASP-GLU-LEU CONTAINING - RELATED"/>
    <property type="match status" value="1"/>
</dbReference>